<dbReference type="InterPro" id="IPR011008">
    <property type="entry name" value="Dimeric_a/b-barrel"/>
</dbReference>
<dbReference type="SMART" id="SM00344">
    <property type="entry name" value="HTH_ASNC"/>
    <property type="match status" value="1"/>
</dbReference>
<dbReference type="RefSeq" id="WP_002637597.1">
    <property type="nucleotide sequence ID" value="NZ_CP012109.1"/>
</dbReference>
<dbReference type="Proteomes" id="UP000009026">
    <property type="component" value="Chromosome"/>
</dbReference>
<dbReference type="PANTHER" id="PTHR30154">
    <property type="entry name" value="LEUCINE-RESPONSIVE REGULATORY PROTEIN"/>
    <property type="match status" value="1"/>
</dbReference>
<dbReference type="Gene3D" id="1.10.10.10">
    <property type="entry name" value="Winged helix-like DNA-binding domain superfamily/Winged helix DNA-binding domain"/>
    <property type="match status" value="1"/>
</dbReference>
<proteinExistence type="predicted"/>
<dbReference type="InterPro" id="IPR036390">
    <property type="entry name" value="WH_DNA-bd_sf"/>
</dbReference>
<reference evidence="5 6" key="1">
    <citation type="journal article" date="2016" name="PLoS ONE">
        <title>Complete Genome Sequence and Comparative Genomics of a Novel Myxobacterium Myxococcus hansupus.</title>
        <authorList>
            <person name="Sharma G."/>
            <person name="Narwani T."/>
            <person name="Subramanian S."/>
        </authorList>
    </citation>
    <scope>NUCLEOTIDE SEQUENCE [LARGE SCALE GENOMIC DNA]</scope>
    <source>
        <strain evidence="6">mixupus</strain>
    </source>
</reference>
<evidence type="ECO:0000313" key="5">
    <source>
        <dbReference type="EMBL" id="AKQ69870.1"/>
    </source>
</evidence>
<dbReference type="AlphaFoldDB" id="A0A0H4X8G9"/>
<keyword evidence="2" id="KW-0238">DNA-binding</keyword>
<dbReference type="CDD" id="cd00090">
    <property type="entry name" value="HTH_ARSR"/>
    <property type="match status" value="1"/>
</dbReference>
<gene>
    <name evidence="5" type="ORF">A176_006782</name>
</gene>
<dbReference type="Pfam" id="PF01037">
    <property type="entry name" value="AsnC_trans_reg"/>
    <property type="match status" value="1"/>
</dbReference>
<dbReference type="GO" id="GO:0043565">
    <property type="term" value="F:sequence-specific DNA binding"/>
    <property type="evidence" value="ECO:0007669"/>
    <property type="project" value="InterPro"/>
</dbReference>
<dbReference type="InterPro" id="IPR011991">
    <property type="entry name" value="ArsR-like_HTH"/>
</dbReference>
<dbReference type="InterPro" id="IPR019887">
    <property type="entry name" value="Tscrpt_reg_AsnC/Lrp_C"/>
</dbReference>
<evidence type="ECO:0000256" key="3">
    <source>
        <dbReference type="ARBA" id="ARBA00023163"/>
    </source>
</evidence>
<dbReference type="Gene3D" id="3.30.70.920">
    <property type="match status" value="1"/>
</dbReference>
<evidence type="ECO:0000256" key="1">
    <source>
        <dbReference type="ARBA" id="ARBA00023015"/>
    </source>
</evidence>
<organism evidence="5 6">
    <name type="scientific">Pseudomyxococcus hansupus</name>
    <dbReference type="NCBI Taxonomy" id="1297742"/>
    <lineage>
        <taxon>Bacteria</taxon>
        <taxon>Pseudomonadati</taxon>
        <taxon>Myxococcota</taxon>
        <taxon>Myxococcia</taxon>
        <taxon>Myxococcales</taxon>
        <taxon>Cystobacterineae</taxon>
        <taxon>Myxococcaceae</taxon>
        <taxon>Pseudomyxococcus</taxon>
    </lineage>
</organism>
<dbReference type="InterPro" id="IPR019888">
    <property type="entry name" value="Tscrpt_reg_AsnC-like"/>
</dbReference>
<dbReference type="PATRIC" id="fig|1297742.4.peg.6880"/>
<feature type="domain" description="HTH asnC-type" evidence="4">
    <location>
        <begin position="3"/>
        <end position="64"/>
    </location>
</feature>
<keyword evidence="6" id="KW-1185">Reference proteome</keyword>
<dbReference type="GO" id="GO:0005829">
    <property type="term" value="C:cytosol"/>
    <property type="evidence" value="ECO:0007669"/>
    <property type="project" value="TreeGrafter"/>
</dbReference>
<name>A0A0H4X8G9_9BACT</name>
<dbReference type="FunFam" id="1.10.10.10:FF:000186">
    <property type="entry name" value="AsnC family transcriptional regulator"/>
    <property type="match status" value="1"/>
</dbReference>
<dbReference type="SUPFAM" id="SSF46785">
    <property type="entry name" value="Winged helix' DNA-binding domain"/>
    <property type="match status" value="1"/>
</dbReference>
<dbReference type="InterPro" id="IPR000485">
    <property type="entry name" value="AsnC-type_HTH_dom"/>
</dbReference>
<evidence type="ECO:0000256" key="2">
    <source>
        <dbReference type="ARBA" id="ARBA00023125"/>
    </source>
</evidence>
<dbReference type="eggNOG" id="COG1522">
    <property type="taxonomic scope" value="Bacteria"/>
</dbReference>
<dbReference type="InterPro" id="IPR036388">
    <property type="entry name" value="WH-like_DNA-bd_sf"/>
</dbReference>
<dbReference type="PROSITE" id="PS50956">
    <property type="entry name" value="HTH_ASNC_2"/>
    <property type="match status" value="1"/>
</dbReference>
<dbReference type="SUPFAM" id="SSF54909">
    <property type="entry name" value="Dimeric alpha+beta barrel"/>
    <property type="match status" value="1"/>
</dbReference>
<dbReference type="STRING" id="1297742.A176_006782"/>
<dbReference type="GO" id="GO:0006355">
    <property type="term" value="P:regulation of DNA-templated transcription"/>
    <property type="evidence" value="ECO:0007669"/>
    <property type="project" value="UniProtKB-ARBA"/>
</dbReference>
<dbReference type="OrthoDB" id="9800326at2"/>
<dbReference type="Pfam" id="PF13412">
    <property type="entry name" value="HTH_24"/>
    <property type="match status" value="1"/>
</dbReference>
<protein>
    <submittedName>
        <fullName evidence="5">Leucine-responsive regulatory protein</fullName>
    </submittedName>
</protein>
<dbReference type="EMBL" id="CP012109">
    <property type="protein sequence ID" value="AKQ69870.1"/>
    <property type="molecule type" value="Genomic_DNA"/>
</dbReference>
<keyword evidence="3" id="KW-0804">Transcription</keyword>
<sequence>MYLDEQDLRIIDLLQRDARATQLEMARAVKLSQPAVAERIRKLEERGVISGYSARVDAAKLGKDITAFIGVSIEHPKYFDEFLKKVLSLPDVLECHRVAGQDSYLLKVKTANTRSLDSLLVGTLRTIAGVTRTQTTIVLTSMKEDTHVHVSPEPPKGA</sequence>
<dbReference type="KEGG" id="mym:A176_006782"/>
<evidence type="ECO:0000259" key="4">
    <source>
        <dbReference type="PROSITE" id="PS50956"/>
    </source>
</evidence>
<accession>A0A0H4X8G9</accession>
<dbReference type="GO" id="GO:0043200">
    <property type="term" value="P:response to amino acid"/>
    <property type="evidence" value="ECO:0007669"/>
    <property type="project" value="TreeGrafter"/>
</dbReference>
<keyword evidence="1" id="KW-0805">Transcription regulation</keyword>
<dbReference type="PANTHER" id="PTHR30154:SF53">
    <property type="entry name" value="HTH-TYPE TRANSCRIPTIONAL REGULATOR LRPC"/>
    <property type="match status" value="1"/>
</dbReference>
<dbReference type="PRINTS" id="PR00033">
    <property type="entry name" value="HTHASNC"/>
</dbReference>
<evidence type="ECO:0000313" key="6">
    <source>
        <dbReference type="Proteomes" id="UP000009026"/>
    </source>
</evidence>